<dbReference type="InterPro" id="IPR011059">
    <property type="entry name" value="Metal-dep_hydrolase_composite"/>
</dbReference>
<evidence type="ECO:0000313" key="2">
    <source>
        <dbReference type="Proteomes" id="UP000698752"/>
    </source>
</evidence>
<dbReference type="Gene3D" id="3.20.20.140">
    <property type="entry name" value="Metal-dependent hydrolases"/>
    <property type="match status" value="1"/>
</dbReference>
<proteinExistence type="predicted"/>
<name>A0ABS5EII5_9PROT</name>
<reference evidence="2" key="1">
    <citation type="journal article" date="2021" name="Syst. Appl. Microbiol.">
        <title>Roseomonas hellenica sp. nov., isolated from roots of wild-growing Alkanna tinctoria.</title>
        <authorList>
            <person name="Rat A."/>
            <person name="Naranjo H.D."/>
            <person name="Lebbe L."/>
            <person name="Cnockaert M."/>
            <person name="Krigas N."/>
            <person name="Grigoriadou K."/>
            <person name="Maloupa E."/>
            <person name="Willems A."/>
        </authorList>
    </citation>
    <scope>NUCLEOTIDE SEQUENCE [LARGE SCALE GENOMIC DNA]</scope>
    <source>
        <strain evidence="2">LMG 31159</strain>
    </source>
</reference>
<dbReference type="Gene3D" id="2.30.40.10">
    <property type="entry name" value="Urease, subunit C, domain 1"/>
    <property type="match status" value="1"/>
</dbReference>
<protein>
    <submittedName>
        <fullName evidence="1">Amidohydrolase/deacetylase family metallohydrolase</fullName>
    </submittedName>
</protein>
<dbReference type="InterPro" id="IPR020043">
    <property type="entry name" value="Deacetylase_Atu3266-like"/>
</dbReference>
<dbReference type="PANTHER" id="PTHR42717">
    <property type="entry name" value="DIHYDROOROTASE-RELATED"/>
    <property type="match status" value="1"/>
</dbReference>
<evidence type="ECO:0000313" key="1">
    <source>
        <dbReference type="EMBL" id="MBR0650839.1"/>
    </source>
</evidence>
<dbReference type="EMBL" id="JAAEDI010000014">
    <property type="protein sequence ID" value="MBR0650839.1"/>
    <property type="molecule type" value="Genomic_DNA"/>
</dbReference>
<dbReference type="PANTHER" id="PTHR42717:SF1">
    <property type="entry name" value="IMIDAZOLONEPROPIONASE AND RELATED AMIDOHYDROLASES"/>
    <property type="match status" value="1"/>
</dbReference>
<comment type="caution">
    <text evidence="1">The sequence shown here is derived from an EMBL/GenBank/DDBJ whole genome shotgun (WGS) entry which is preliminary data.</text>
</comment>
<dbReference type="SUPFAM" id="SSF51338">
    <property type="entry name" value="Composite domain of metallo-dependent hydrolases"/>
    <property type="match status" value="1"/>
</dbReference>
<keyword evidence="2" id="KW-1185">Reference proteome</keyword>
<dbReference type="Proteomes" id="UP000698752">
    <property type="component" value="Unassembled WGS sequence"/>
</dbReference>
<sequence>MQYDLILRGGRVLDPGGGVDTVTDIAFAGGKVAALGEAIGSAKAAEERNVAGCMVMPGMIDFHTHVYWGGTSISVDADILARQAGTTTWLDVGSAGPGNFPGFLKHVIEPSQTRILAYLHISHAGIFAFTIMGESEDLRLMSAPACAKVAREFPDAIRGVKVRIGANTSGSNGIAPLYHAIEAADLAGLPTMCHIDKPPPRYVDVLEVLRPGDILTHCYKPFPNAPVYADGRIKEGLWAAREKGVYFDIGHGRGSFAFKVARAMLEGGFPPDIISSDVHVQCIDGPAYDNLVTMSKFLCLGMPLTEIVRAVTATPAHVLKRPDLADLTIGTTGDATVLRIEDGDFLYTDVVGEKMRGKQRFALDSVVLGGRLWHAASDALPA</sequence>
<gene>
    <name evidence="1" type="ORF">GXW78_14295</name>
</gene>
<dbReference type="NCBIfam" id="NF006689">
    <property type="entry name" value="PRK09237.1"/>
    <property type="match status" value="1"/>
</dbReference>
<dbReference type="SUPFAM" id="SSF51556">
    <property type="entry name" value="Metallo-dependent hydrolases"/>
    <property type="match status" value="1"/>
</dbReference>
<organism evidence="1 2">
    <name type="scientific">Neoroseomonas terrae</name>
    <dbReference type="NCBI Taxonomy" id="424799"/>
    <lineage>
        <taxon>Bacteria</taxon>
        <taxon>Pseudomonadati</taxon>
        <taxon>Pseudomonadota</taxon>
        <taxon>Alphaproteobacteria</taxon>
        <taxon>Acetobacterales</taxon>
        <taxon>Acetobacteraceae</taxon>
        <taxon>Neoroseomonas</taxon>
    </lineage>
</organism>
<accession>A0ABS5EII5</accession>
<dbReference type="InterPro" id="IPR032466">
    <property type="entry name" value="Metal_Hydrolase"/>
</dbReference>
<dbReference type="RefSeq" id="WP_211869504.1">
    <property type="nucleotide sequence ID" value="NZ_JAAEDI010000014.1"/>
</dbReference>
<dbReference type="PIRSF" id="PIRSF039004">
    <property type="entry name" value="ADE_EF_0837"/>
    <property type="match status" value="1"/>
</dbReference>